<dbReference type="AlphaFoldDB" id="A0A834LTZ9"/>
<organism evidence="3 4">
    <name type="scientific">Rhododendron simsii</name>
    <name type="common">Sims's rhododendron</name>
    <dbReference type="NCBI Taxonomy" id="118357"/>
    <lineage>
        <taxon>Eukaryota</taxon>
        <taxon>Viridiplantae</taxon>
        <taxon>Streptophyta</taxon>
        <taxon>Embryophyta</taxon>
        <taxon>Tracheophyta</taxon>
        <taxon>Spermatophyta</taxon>
        <taxon>Magnoliopsida</taxon>
        <taxon>eudicotyledons</taxon>
        <taxon>Gunneridae</taxon>
        <taxon>Pentapetalae</taxon>
        <taxon>asterids</taxon>
        <taxon>Ericales</taxon>
        <taxon>Ericaceae</taxon>
        <taxon>Ericoideae</taxon>
        <taxon>Rhodoreae</taxon>
        <taxon>Rhododendron</taxon>
    </lineage>
</organism>
<dbReference type="EMBL" id="WJXA01000002">
    <property type="protein sequence ID" value="KAF7150417.1"/>
    <property type="molecule type" value="Genomic_DNA"/>
</dbReference>
<gene>
    <name evidence="3" type="ORF">RHSIM_Rhsim02G0055100</name>
</gene>
<dbReference type="SUPFAM" id="SSF81383">
    <property type="entry name" value="F-box domain"/>
    <property type="match status" value="1"/>
</dbReference>
<proteinExistence type="predicted"/>
<evidence type="ECO:0000259" key="2">
    <source>
        <dbReference type="PROSITE" id="PS50181"/>
    </source>
</evidence>
<evidence type="ECO:0000256" key="1">
    <source>
        <dbReference type="SAM" id="MobiDB-lite"/>
    </source>
</evidence>
<sequence>MATESSKTRPEPKKTKQTLQSPLPAEDSHLLPNLPFEIIVEILLRLSVKSLLRFRCVTKLWRSLISQTEFAKTHLRLASVNTDYTHHRLILQGLCSYDDFKSCSLYSVLNEKSDTAVEVDCPLKITYSPVMVVGSCDGLVCIAVDLKVFIWNPSTRKSKRLPNAETLYSNDFFSINPPNPERTISKAESGTFLVCKPILAKPTRDVRWSPPPSSAIKFKCN</sequence>
<dbReference type="InterPro" id="IPR001810">
    <property type="entry name" value="F-box_dom"/>
</dbReference>
<dbReference type="PROSITE" id="PS50181">
    <property type="entry name" value="FBOX"/>
    <property type="match status" value="1"/>
</dbReference>
<feature type="compositionally biased region" description="Basic and acidic residues" evidence="1">
    <location>
        <begin position="1"/>
        <end position="14"/>
    </location>
</feature>
<name>A0A834LTZ9_RHOSS</name>
<dbReference type="InterPro" id="IPR050796">
    <property type="entry name" value="SCF_F-box_component"/>
</dbReference>
<accession>A0A834LTZ9</accession>
<dbReference type="PANTHER" id="PTHR31672:SF13">
    <property type="entry name" value="F-BOX PROTEIN CPR30-LIKE"/>
    <property type="match status" value="1"/>
</dbReference>
<dbReference type="Gene3D" id="1.20.1280.50">
    <property type="match status" value="1"/>
</dbReference>
<dbReference type="Pfam" id="PF00646">
    <property type="entry name" value="F-box"/>
    <property type="match status" value="1"/>
</dbReference>
<keyword evidence="4" id="KW-1185">Reference proteome</keyword>
<dbReference type="SMART" id="SM00256">
    <property type="entry name" value="FBOX"/>
    <property type="match status" value="1"/>
</dbReference>
<dbReference type="PANTHER" id="PTHR31672">
    <property type="entry name" value="BNACNNG10540D PROTEIN"/>
    <property type="match status" value="1"/>
</dbReference>
<dbReference type="OrthoDB" id="1071894at2759"/>
<reference evidence="3" key="1">
    <citation type="submission" date="2019-11" db="EMBL/GenBank/DDBJ databases">
        <authorList>
            <person name="Liu Y."/>
            <person name="Hou J."/>
            <person name="Li T.-Q."/>
            <person name="Guan C.-H."/>
            <person name="Wu X."/>
            <person name="Wu H.-Z."/>
            <person name="Ling F."/>
            <person name="Zhang R."/>
            <person name="Shi X.-G."/>
            <person name="Ren J.-P."/>
            <person name="Chen E.-F."/>
            <person name="Sun J.-M."/>
        </authorList>
    </citation>
    <scope>NUCLEOTIDE SEQUENCE</scope>
    <source>
        <strain evidence="3">Adult_tree_wgs_1</strain>
        <tissue evidence="3">Leaves</tissue>
    </source>
</reference>
<protein>
    <recommendedName>
        <fullName evidence="2">F-box domain-containing protein</fullName>
    </recommendedName>
</protein>
<feature type="domain" description="F-box" evidence="2">
    <location>
        <begin position="28"/>
        <end position="74"/>
    </location>
</feature>
<dbReference type="InterPro" id="IPR036047">
    <property type="entry name" value="F-box-like_dom_sf"/>
</dbReference>
<feature type="region of interest" description="Disordered" evidence="1">
    <location>
        <begin position="1"/>
        <end position="24"/>
    </location>
</feature>
<dbReference type="Proteomes" id="UP000626092">
    <property type="component" value="Unassembled WGS sequence"/>
</dbReference>
<dbReference type="CDD" id="cd22157">
    <property type="entry name" value="F-box_AtFBW1-like"/>
    <property type="match status" value="1"/>
</dbReference>
<evidence type="ECO:0000313" key="4">
    <source>
        <dbReference type="Proteomes" id="UP000626092"/>
    </source>
</evidence>
<evidence type="ECO:0000313" key="3">
    <source>
        <dbReference type="EMBL" id="KAF7150417.1"/>
    </source>
</evidence>
<comment type="caution">
    <text evidence="3">The sequence shown here is derived from an EMBL/GenBank/DDBJ whole genome shotgun (WGS) entry which is preliminary data.</text>
</comment>